<dbReference type="EMBL" id="BNJK01000002">
    <property type="protein sequence ID" value="GHO98183.1"/>
    <property type="molecule type" value="Genomic_DNA"/>
</dbReference>
<evidence type="ECO:0000313" key="6">
    <source>
        <dbReference type="Proteomes" id="UP000597444"/>
    </source>
</evidence>
<dbReference type="Proteomes" id="UP000597444">
    <property type="component" value="Unassembled WGS sequence"/>
</dbReference>
<dbReference type="SUPFAM" id="SSF55729">
    <property type="entry name" value="Acyl-CoA N-acyltransferases (Nat)"/>
    <property type="match status" value="1"/>
</dbReference>
<dbReference type="PROSITE" id="PS51186">
    <property type="entry name" value="GNAT"/>
    <property type="match status" value="1"/>
</dbReference>
<dbReference type="GO" id="GO:0016747">
    <property type="term" value="F:acyltransferase activity, transferring groups other than amino-acyl groups"/>
    <property type="evidence" value="ECO:0007669"/>
    <property type="project" value="InterPro"/>
</dbReference>
<evidence type="ECO:0000259" key="3">
    <source>
        <dbReference type="PROSITE" id="PS50995"/>
    </source>
</evidence>
<keyword evidence="6" id="KW-1185">Reference proteome</keyword>
<dbReference type="InterPro" id="IPR016181">
    <property type="entry name" value="Acyl_CoA_acyltransferase"/>
</dbReference>
<dbReference type="RefSeq" id="WP_220208946.1">
    <property type="nucleotide sequence ID" value="NZ_BNJK01000002.1"/>
</dbReference>
<dbReference type="PANTHER" id="PTHR43877:SF2">
    <property type="entry name" value="AMINOALKYLPHOSPHONATE N-ACETYLTRANSFERASE-RELATED"/>
    <property type="match status" value="1"/>
</dbReference>
<feature type="domain" description="HTH marR-type" evidence="3">
    <location>
        <begin position="2"/>
        <end position="136"/>
    </location>
</feature>
<gene>
    <name evidence="5" type="ORF">KSF_082310</name>
</gene>
<evidence type="ECO:0000259" key="4">
    <source>
        <dbReference type="PROSITE" id="PS51186"/>
    </source>
</evidence>
<dbReference type="InterPro" id="IPR036388">
    <property type="entry name" value="WH-like_DNA-bd_sf"/>
</dbReference>
<keyword evidence="1" id="KW-0808">Transferase</keyword>
<dbReference type="AlphaFoldDB" id="A0A8J3N728"/>
<protein>
    <submittedName>
        <fullName evidence="5">Putative transcriptional regulator, MarR family protein</fullName>
    </submittedName>
</protein>
<accession>A0A8J3N728</accession>
<dbReference type="InterPro" id="IPR050832">
    <property type="entry name" value="Bact_Acetyltransf"/>
</dbReference>
<sequence>METSMIEQVRSFNRTMTERVGVLNDHFLGREHPLGEARFLWEIRKEGASVRELRRRLGLDSAYVSRLLRSLEKQGLVVVSADERDGRVRQVQLTAAGKQEQAELERLSDDFAQSLLEPLSEGQRVKLVDAMAQVERLLIASMVQITEADAGSQDARWCIEQYFTELSQRFEMGFDPDQVLAVSPDELTPPNGRLFIAYLREEPIGCGGVKLLQNGISELKRIWVAPRARGLGLGRRLLLMLEETARAAGMKTIRLETNRSLTEAISLYRQFGYEEVEAFNDEIHAHHWFAKRL</sequence>
<dbReference type="SMART" id="SM00347">
    <property type="entry name" value="HTH_MARR"/>
    <property type="match status" value="1"/>
</dbReference>
<comment type="caution">
    <text evidence="5">The sequence shown here is derived from an EMBL/GenBank/DDBJ whole genome shotgun (WGS) entry which is preliminary data.</text>
</comment>
<dbReference type="CDD" id="cd00090">
    <property type="entry name" value="HTH_ARSR"/>
    <property type="match status" value="1"/>
</dbReference>
<dbReference type="PROSITE" id="PS50995">
    <property type="entry name" value="HTH_MARR_2"/>
    <property type="match status" value="1"/>
</dbReference>
<dbReference type="InterPro" id="IPR036390">
    <property type="entry name" value="WH_DNA-bd_sf"/>
</dbReference>
<feature type="domain" description="N-acetyltransferase" evidence="4">
    <location>
        <begin position="153"/>
        <end position="293"/>
    </location>
</feature>
<name>A0A8J3N728_9CHLR</name>
<organism evidence="5 6">
    <name type="scientific">Reticulibacter mediterranei</name>
    <dbReference type="NCBI Taxonomy" id="2778369"/>
    <lineage>
        <taxon>Bacteria</taxon>
        <taxon>Bacillati</taxon>
        <taxon>Chloroflexota</taxon>
        <taxon>Ktedonobacteria</taxon>
        <taxon>Ktedonobacterales</taxon>
        <taxon>Reticulibacteraceae</taxon>
        <taxon>Reticulibacter</taxon>
    </lineage>
</organism>
<dbReference type="Pfam" id="PF12802">
    <property type="entry name" value="MarR_2"/>
    <property type="match status" value="1"/>
</dbReference>
<dbReference type="InterPro" id="IPR000182">
    <property type="entry name" value="GNAT_dom"/>
</dbReference>
<evidence type="ECO:0000313" key="5">
    <source>
        <dbReference type="EMBL" id="GHO98183.1"/>
    </source>
</evidence>
<dbReference type="Pfam" id="PF00583">
    <property type="entry name" value="Acetyltransf_1"/>
    <property type="match status" value="1"/>
</dbReference>
<dbReference type="PANTHER" id="PTHR43877">
    <property type="entry name" value="AMINOALKYLPHOSPHONATE N-ACETYLTRANSFERASE-RELATED-RELATED"/>
    <property type="match status" value="1"/>
</dbReference>
<dbReference type="SUPFAM" id="SSF46785">
    <property type="entry name" value="Winged helix' DNA-binding domain"/>
    <property type="match status" value="1"/>
</dbReference>
<keyword evidence="2" id="KW-0012">Acyltransferase</keyword>
<proteinExistence type="predicted"/>
<reference evidence="5" key="1">
    <citation type="submission" date="2020-10" db="EMBL/GenBank/DDBJ databases">
        <title>Taxonomic study of unclassified bacteria belonging to the class Ktedonobacteria.</title>
        <authorList>
            <person name="Yabe S."/>
            <person name="Wang C.M."/>
            <person name="Zheng Y."/>
            <person name="Sakai Y."/>
            <person name="Cavaletti L."/>
            <person name="Monciardini P."/>
            <person name="Donadio S."/>
        </authorList>
    </citation>
    <scope>NUCLEOTIDE SEQUENCE</scope>
    <source>
        <strain evidence="5">ID150040</strain>
    </source>
</reference>
<dbReference type="Gene3D" id="1.10.10.10">
    <property type="entry name" value="Winged helix-like DNA-binding domain superfamily/Winged helix DNA-binding domain"/>
    <property type="match status" value="1"/>
</dbReference>
<evidence type="ECO:0000256" key="1">
    <source>
        <dbReference type="ARBA" id="ARBA00022679"/>
    </source>
</evidence>
<dbReference type="GO" id="GO:0003700">
    <property type="term" value="F:DNA-binding transcription factor activity"/>
    <property type="evidence" value="ECO:0007669"/>
    <property type="project" value="InterPro"/>
</dbReference>
<evidence type="ECO:0000256" key="2">
    <source>
        <dbReference type="ARBA" id="ARBA00023315"/>
    </source>
</evidence>
<dbReference type="InterPro" id="IPR011991">
    <property type="entry name" value="ArsR-like_HTH"/>
</dbReference>
<dbReference type="InterPro" id="IPR000835">
    <property type="entry name" value="HTH_MarR-typ"/>
</dbReference>
<dbReference type="Gene3D" id="3.40.630.30">
    <property type="match status" value="1"/>
</dbReference>